<reference evidence="1 2" key="1">
    <citation type="journal article" date="2020" name="Microb. Genom.">
        <title>Genetic diversity of clinical and environmental Mucorales isolates obtained from an investigation of mucormycosis cases among solid organ transplant recipients.</title>
        <authorList>
            <person name="Nguyen M.H."/>
            <person name="Kaul D."/>
            <person name="Muto C."/>
            <person name="Cheng S.J."/>
            <person name="Richter R.A."/>
            <person name="Bruno V.M."/>
            <person name="Liu G."/>
            <person name="Beyhan S."/>
            <person name="Sundermann A.J."/>
            <person name="Mounaud S."/>
            <person name="Pasculle A.W."/>
            <person name="Nierman W.C."/>
            <person name="Driscoll E."/>
            <person name="Cumbie R."/>
            <person name="Clancy C.J."/>
            <person name="Dupont C.L."/>
        </authorList>
    </citation>
    <scope>NUCLEOTIDE SEQUENCE [LARGE SCALE GENOMIC DNA]</scope>
    <source>
        <strain evidence="1 2">GL24</strain>
    </source>
</reference>
<name>A0A9P7C628_9FUNG</name>
<evidence type="ECO:0000313" key="2">
    <source>
        <dbReference type="Proteomes" id="UP000740926"/>
    </source>
</evidence>
<evidence type="ECO:0000313" key="1">
    <source>
        <dbReference type="EMBL" id="KAG1537540.1"/>
    </source>
</evidence>
<proteinExistence type="predicted"/>
<accession>A0A9P7C628</accession>
<keyword evidence="2" id="KW-1185">Reference proteome</keyword>
<organism evidence="1 2">
    <name type="scientific">Rhizopus delemar</name>
    <dbReference type="NCBI Taxonomy" id="936053"/>
    <lineage>
        <taxon>Eukaryota</taxon>
        <taxon>Fungi</taxon>
        <taxon>Fungi incertae sedis</taxon>
        <taxon>Mucoromycota</taxon>
        <taxon>Mucoromycotina</taxon>
        <taxon>Mucoromycetes</taxon>
        <taxon>Mucorales</taxon>
        <taxon>Mucorineae</taxon>
        <taxon>Rhizopodaceae</taxon>
        <taxon>Rhizopus</taxon>
    </lineage>
</organism>
<gene>
    <name evidence="1" type="ORF">G6F50_014845</name>
</gene>
<dbReference type="AlphaFoldDB" id="A0A9P7C628"/>
<comment type="caution">
    <text evidence="1">The sequence shown here is derived from an EMBL/GenBank/DDBJ whole genome shotgun (WGS) entry which is preliminary data.</text>
</comment>
<sequence>MAATTLPMARPAMKMLTAFTRCAFSREMLIAPLAMRNSARSDSVTIGIVQAQRDREPAIPLPQFADLAPAQCGLDHFVDVAHIQPIARGAVTVDLDLQLRQRAVAVDEGTLHAVHAAHLAENRLGLPVQHVEVRAADLDHHLPLDQRSEERRVW</sequence>
<protein>
    <submittedName>
        <fullName evidence="1">Uncharacterized protein</fullName>
    </submittedName>
</protein>
<dbReference type="Proteomes" id="UP000740926">
    <property type="component" value="Unassembled WGS sequence"/>
</dbReference>
<dbReference type="EMBL" id="JAANIU010007517">
    <property type="protein sequence ID" value="KAG1537540.1"/>
    <property type="molecule type" value="Genomic_DNA"/>
</dbReference>